<dbReference type="RefSeq" id="WP_253199848.1">
    <property type="nucleotide sequence ID" value="NZ_CP086239.1"/>
</dbReference>
<accession>A0AA47EJ67</accession>
<dbReference type="EMBL" id="CP086239">
    <property type="protein sequence ID" value="WAG61184.1"/>
    <property type="molecule type" value="Genomic_DNA"/>
</dbReference>
<sequence length="89" mass="10463">MYLYNVINMFFKVLEYAILIEVVLSWVYAGRSNQYTEILHKITNPLLEPGRKIQNRYFGNMMIDFSPIIALGIIMILKQIVYALFTLLL</sequence>
<feature type="transmembrane region" description="Helical" evidence="2">
    <location>
        <begin position="61"/>
        <end position="85"/>
    </location>
</feature>
<comment type="similarity">
    <text evidence="1">Belongs to the YggT family.</text>
</comment>
<dbReference type="AlphaFoldDB" id="A0AA47EJ67"/>
<proteinExistence type="inferred from homology"/>
<keyword evidence="2" id="KW-0812">Transmembrane</keyword>
<evidence type="ECO:0000313" key="4">
    <source>
        <dbReference type="Proteomes" id="UP001164733"/>
    </source>
</evidence>
<reference evidence="3" key="1">
    <citation type="submission" date="2021-11" db="EMBL/GenBank/DDBJ databases">
        <title>Clostridia strains as spoilage organisms.</title>
        <authorList>
            <person name="Wambui J."/>
            <person name="Stevens M.J.A."/>
            <person name="Stephan R."/>
        </authorList>
    </citation>
    <scope>NUCLEOTIDE SEQUENCE</scope>
    <source>
        <strain evidence="3">CF009</strain>
    </source>
</reference>
<gene>
    <name evidence="3" type="ORF">LL038_02740</name>
</gene>
<dbReference type="InterPro" id="IPR003425">
    <property type="entry name" value="CCB3/YggT"/>
</dbReference>
<dbReference type="PANTHER" id="PTHR33219:SF14">
    <property type="entry name" value="PROTEIN COFACTOR ASSEMBLY OF COMPLEX C SUBUNIT B CCB3, CHLOROPLASTIC-RELATED"/>
    <property type="match status" value="1"/>
</dbReference>
<evidence type="ECO:0000256" key="1">
    <source>
        <dbReference type="ARBA" id="ARBA00010894"/>
    </source>
</evidence>
<evidence type="ECO:0000313" key="3">
    <source>
        <dbReference type="EMBL" id="WAG61184.1"/>
    </source>
</evidence>
<organism evidence="3 4">
    <name type="scientific">Clostridium estertheticum</name>
    <dbReference type="NCBI Taxonomy" id="238834"/>
    <lineage>
        <taxon>Bacteria</taxon>
        <taxon>Bacillati</taxon>
        <taxon>Bacillota</taxon>
        <taxon>Clostridia</taxon>
        <taxon>Eubacteriales</taxon>
        <taxon>Clostridiaceae</taxon>
        <taxon>Clostridium</taxon>
    </lineage>
</organism>
<feature type="transmembrane region" description="Helical" evidence="2">
    <location>
        <begin position="6"/>
        <end position="29"/>
    </location>
</feature>
<keyword evidence="2" id="KW-1133">Transmembrane helix</keyword>
<dbReference type="GO" id="GO:0016020">
    <property type="term" value="C:membrane"/>
    <property type="evidence" value="ECO:0007669"/>
    <property type="project" value="InterPro"/>
</dbReference>
<evidence type="ECO:0000256" key="2">
    <source>
        <dbReference type="SAM" id="Phobius"/>
    </source>
</evidence>
<dbReference type="Proteomes" id="UP001164733">
    <property type="component" value="Chromosome"/>
</dbReference>
<dbReference type="PANTHER" id="PTHR33219">
    <property type="entry name" value="YLMG HOMOLOG PROTEIN 2, CHLOROPLASTIC"/>
    <property type="match status" value="1"/>
</dbReference>
<protein>
    <submittedName>
        <fullName evidence="3">YggT family protein</fullName>
    </submittedName>
</protein>
<dbReference type="Pfam" id="PF02325">
    <property type="entry name" value="CCB3_YggT"/>
    <property type="match status" value="1"/>
</dbReference>
<keyword evidence="2" id="KW-0472">Membrane</keyword>
<name>A0AA47EJ67_9CLOT</name>